<accession>A0A212J6A8</accession>
<proteinExistence type="predicted"/>
<dbReference type="AlphaFoldDB" id="A0A212J6A8"/>
<organism evidence="1">
    <name type="scientific">uncultured Dysgonomonas sp</name>
    <dbReference type="NCBI Taxonomy" id="206096"/>
    <lineage>
        <taxon>Bacteria</taxon>
        <taxon>Pseudomonadati</taxon>
        <taxon>Bacteroidota</taxon>
        <taxon>Bacteroidia</taxon>
        <taxon>Bacteroidales</taxon>
        <taxon>Dysgonomonadaceae</taxon>
        <taxon>Dysgonomonas</taxon>
        <taxon>environmental samples</taxon>
    </lineage>
</organism>
<name>A0A212J6A8_9BACT</name>
<dbReference type="EMBL" id="FLUL01000001">
    <property type="protein sequence ID" value="SBV94715.1"/>
    <property type="molecule type" value="Genomic_DNA"/>
</dbReference>
<reference evidence="1" key="1">
    <citation type="submission" date="2016-04" db="EMBL/GenBank/DDBJ databases">
        <authorList>
            <person name="Evans L.H."/>
            <person name="Alamgir A."/>
            <person name="Owens N."/>
            <person name="Weber N.D."/>
            <person name="Virtaneva K."/>
            <person name="Barbian K."/>
            <person name="Babar A."/>
            <person name="Rosenke K."/>
        </authorList>
    </citation>
    <scope>NUCLEOTIDE SEQUENCE</scope>
    <source>
        <strain evidence="1">86-2</strain>
    </source>
</reference>
<sequence>MSAKAQKLAARYNLKTYIVEIYKEILEENYHVNAFTHPLYPIVTGGSDLR</sequence>
<dbReference type="RefSeq" id="WP_296947339.1">
    <property type="nucleotide sequence ID" value="NZ_LT599021.1"/>
</dbReference>
<evidence type="ECO:0000313" key="1">
    <source>
        <dbReference type="EMBL" id="SBV94715.1"/>
    </source>
</evidence>
<protein>
    <submittedName>
        <fullName evidence="1">Uncharacterized protein</fullName>
    </submittedName>
</protein>
<gene>
    <name evidence="1" type="ORF">KL86DYS2_10778</name>
</gene>